<dbReference type="Proteomes" id="UP001058974">
    <property type="component" value="Chromosome 4"/>
</dbReference>
<accession>A0A9D5AUB2</accession>
<evidence type="ECO:0000256" key="1">
    <source>
        <dbReference type="SAM" id="MobiDB-lite"/>
    </source>
</evidence>
<feature type="compositionally biased region" description="Acidic residues" evidence="1">
    <location>
        <begin position="145"/>
        <end position="184"/>
    </location>
</feature>
<reference evidence="2 3" key="1">
    <citation type="journal article" date="2022" name="Nat. Genet.">
        <title>Improved pea reference genome and pan-genome highlight genomic features and evolutionary characteristics.</title>
        <authorList>
            <person name="Yang T."/>
            <person name="Liu R."/>
            <person name="Luo Y."/>
            <person name="Hu S."/>
            <person name="Wang D."/>
            <person name="Wang C."/>
            <person name="Pandey M.K."/>
            <person name="Ge S."/>
            <person name="Xu Q."/>
            <person name="Li N."/>
            <person name="Li G."/>
            <person name="Huang Y."/>
            <person name="Saxena R.K."/>
            <person name="Ji Y."/>
            <person name="Li M."/>
            <person name="Yan X."/>
            <person name="He Y."/>
            <person name="Liu Y."/>
            <person name="Wang X."/>
            <person name="Xiang C."/>
            <person name="Varshney R.K."/>
            <person name="Ding H."/>
            <person name="Gao S."/>
            <person name="Zong X."/>
        </authorList>
    </citation>
    <scope>NUCLEOTIDE SEQUENCE [LARGE SCALE GENOMIC DNA]</scope>
    <source>
        <strain evidence="2 3">cv. Zhongwan 6</strain>
    </source>
</reference>
<protein>
    <submittedName>
        <fullName evidence="2">Uncharacterized protein</fullName>
    </submittedName>
</protein>
<dbReference type="Gramene" id="Psat04G0315900-T1">
    <property type="protein sequence ID" value="KAI5418820.1"/>
    <property type="gene ID" value="KIW84_043159"/>
</dbReference>
<sequence length="184" mass="20945">MKFKKEDMTTRAQVALTLMLYNIRPYSHTSTIPVESSYLLYYLVDGMKDNQEDGNVVPGSRIGFEEWMWIDVTHSWDQNASNGRAISYVQESLYHLELQKGRPQEGTFQLMNLEVFQSHITWPEDRPIFPEGTHSTAVEAKQGEVEESSEEEQGEGEENNDDETGSSENIGDGDEDVGDQSDNR</sequence>
<keyword evidence="3" id="KW-1185">Reference proteome</keyword>
<evidence type="ECO:0000313" key="3">
    <source>
        <dbReference type="Proteomes" id="UP001058974"/>
    </source>
</evidence>
<dbReference type="EMBL" id="JAMSHJ010000004">
    <property type="protein sequence ID" value="KAI5418820.1"/>
    <property type="molecule type" value="Genomic_DNA"/>
</dbReference>
<comment type="caution">
    <text evidence="2">The sequence shown here is derived from an EMBL/GenBank/DDBJ whole genome shotgun (WGS) entry which is preliminary data.</text>
</comment>
<proteinExistence type="predicted"/>
<evidence type="ECO:0000313" key="2">
    <source>
        <dbReference type="EMBL" id="KAI5418820.1"/>
    </source>
</evidence>
<organism evidence="2 3">
    <name type="scientific">Pisum sativum</name>
    <name type="common">Garden pea</name>
    <name type="synonym">Lathyrus oleraceus</name>
    <dbReference type="NCBI Taxonomy" id="3888"/>
    <lineage>
        <taxon>Eukaryota</taxon>
        <taxon>Viridiplantae</taxon>
        <taxon>Streptophyta</taxon>
        <taxon>Embryophyta</taxon>
        <taxon>Tracheophyta</taxon>
        <taxon>Spermatophyta</taxon>
        <taxon>Magnoliopsida</taxon>
        <taxon>eudicotyledons</taxon>
        <taxon>Gunneridae</taxon>
        <taxon>Pentapetalae</taxon>
        <taxon>rosids</taxon>
        <taxon>fabids</taxon>
        <taxon>Fabales</taxon>
        <taxon>Fabaceae</taxon>
        <taxon>Papilionoideae</taxon>
        <taxon>50 kb inversion clade</taxon>
        <taxon>NPAAA clade</taxon>
        <taxon>Hologalegina</taxon>
        <taxon>IRL clade</taxon>
        <taxon>Fabeae</taxon>
        <taxon>Lathyrus</taxon>
    </lineage>
</organism>
<feature type="region of interest" description="Disordered" evidence="1">
    <location>
        <begin position="124"/>
        <end position="184"/>
    </location>
</feature>
<dbReference type="AlphaFoldDB" id="A0A9D5AUB2"/>
<gene>
    <name evidence="2" type="ORF">KIW84_043159</name>
</gene>
<name>A0A9D5AUB2_PEA</name>